<dbReference type="Proteomes" id="UP001176521">
    <property type="component" value="Unassembled WGS sequence"/>
</dbReference>
<evidence type="ECO:0000256" key="2">
    <source>
        <dbReference type="ARBA" id="ARBA00010703"/>
    </source>
</evidence>
<feature type="region of interest" description="Disordered" evidence="10">
    <location>
        <begin position="150"/>
        <end position="201"/>
    </location>
</feature>
<feature type="compositionally biased region" description="Low complexity" evidence="10">
    <location>
        <begin position="1"/>
        <end position="11"/>
    </location>
</feature>
<keyword evidence="6 11" id="KW-0808">Transferase</keyword>
<evidence type="ECO:0000256" key="3">
    <source>
        <dbReference type="ARBA" id="ARBA00012834"/>
    </source>
</evidence>
<dbReference type="GO" id="GO:0032259">
    <property type="term" value="P:methylation"/>
    <property type="evidence" value="ECO:0007669"/>
    <property type="project" value="UniProtKB-KW"/>
</dbReference>
<comment type="similarity">
    <text evidence="2">Belongs to the methyltransferase superfamily. LCMT family.</text>
</comment>
<dbReference type="EC" id="2.1.1.233" evidence="3"/>
<comment type="catalytic activity">
    <reaction evidence="1">
        <text>[phosphatase 2A protein]-C-terminal L-leucine + S-adenosyl-L-methionine = [phosphatase 2A protein]-C-terminal L-leucine methyl ester + S-adenosyl-L-homocysteine</text>
        <dbReference type="Rhea" id="RHEA:48544"/>
        <dbReference type="Rhea" id="RHEA-COMP:12134"/>
        <dbReference type="Rhea" id="RHEA-COMP:12135"/>
        <dbReference type="ChEBI" id="CHEBI:57856"/>
        <dbReference type="ChEBI" id="CHEBI:59789"/>
        <dbReference type="ChEBI" id="CHEBI:90516"/>
        <dbReference type="ChEBI" id="CHEBI:90517"/>
        <dbReference type="EC" id="2.1.1.233"/>
    </reaction>
</comment>
<dbReference type="AlphaFoldDB" id="A0AAN6JL49"/>
<dbReference type="PANTHER" id="PTHR13600:SF21">
    <property type="entry name" value="LEUCINE CARBOXYL METHYLTRANSFERASE 1"/>
    <property type="match status" value="1"/>
</dbReference>
<dbReference type="InterPro" id="IPR029063">
    <property type="entry name" value="SAM-dependent_MTases_sf"/>
</dbReference>
<keyword evidence="12" id="KW-1185">Reference proteome</keyword>
<reference evidence="11" key="1">
    <citation type="journal article" date="2023" name="PhytoFront">
        <title>Draft Genome Resources of Seven Strains of Tilletia horrida, Causal Agent of Kernel Smut of Rice.</title>
        <authorList>
            <person name="Khanal S."/>
            <person name="Antony Babu S."/>
            <person name="Zhou X.G."/>
        </authorList>
    </citation>
    <scope>NUCLEOTIDE SEQUENCE</scope>
    <source>
        <strain evidence="11">TX3</strain>
    </source>
</reference>
<evidence type="ECO:0000313" key="12">
    <source>
        <dbReference type="Proteomes" id="UP001176521"/>
    </source>
</evidence>
<evidence type="ECO:0000256" key="7">
    <source>
        <dbReference type="ARBA" id="ARBA00022691"/>
    </source>
</evidence>
<feature type="region of interest" description="Disordered" evidence="10">
    <location>
        <begin position="1"/>
        <end position="94"/>
    </location>
</feature>
<gene>
    <name evidence="11" type="primary">PPM1</name>
    <name evidence="11" type="ORF">OC842_002414</name>
</gene>
<feature type="compositionally biased region" description="Low complexity" evidence="10">
    <location>
        <begin position="150"/>
        <end position="159"/>
    </location>
</feature>
<feature type="compositionally biased region" description="Low complexity" evidence="10">
    <location>
        <begin position="60"/>
        <end position="89"/>
    </location>
</feature>
<evidence type="ECO:0000313" key="11">
    <source>
        <dbReference type="EMBL" id="KAK0535112.1"/>
    </source>
</evidence>
<organism evidence="11 12">
    <name type="scientific">Tilletia horrida</name>
    <dbReference type="NCBI Taxonomy" id="155126"/>
    <lineage>
        <taxon>Eukaryota</taxon>
        <taxon>Fungi</taxon>
        <taxon>Dikarya</taxon>
        <taxon>Basidiomycota</taxon>
        <taxon>Ustilaginomycotina</taxon>
        <taxon>Exobasidiomycetes</taxon>
        <taxon>Tilletiales</taxon>
        <taxon>Tilletiaceae</taxon>
        <taxon>Tilletia</taxon>
    </lineage>
</organism>
<evidence type="ECO:0000256" key="1">
    <source>
        <dbReference type="ARBA" id="ARBA00000724"/>
    </source>
</evidence>
<evidence type="ECO:0000256" key="8">
    <source>
        <dbReference type="ARBA" id="ARBA00029681"/>
    </source>
</evidence>
<dbReference type="SUPFAM" id="SSF53335">
    <property type="entry name" value="S-adenosyl-L-methionine-dependent methyltransferases"/>
    <property type="match status" value="1"/>
</dbReference>
<dbReference type="InterPro" id="IPR016651">
    <property type="entry name" value="LCMT1"/>
</dbReference>
<keyword evidence="7" id="KW-0949">S-adenosyl-L-methionine</keyword>
<dbReference type="InterPro" id="IPR007213">
    <property type="entry name" value="Ppm1/Ppm2/Tcmp"/>
</dbReference>
<dbReference type="PANTHER" id="PTHR13600">
    <property type="entry name" value="LEUCINE CARBOXYL METHYLTRANSFERASE"/>
    <property type="match status" value="1"/>
</dbReference>
<evidence type="ECO:0000256" key="10">
    <source>
        <dbReference type="SAM" id="MobiDB-lite"/>
    </source>
</evidence>
<name>A0AAN6JL49_9BASI</name>
<sequence length="554" mass="58246">MTAAGQEAAGEQQHRRAAAASSGGALRDPLALFSNDEHPRAPPPPPSARLSLGTPRSRRPPQAAPASAASSQQQQQQQQQQQLPHSSAADAAVRATDSDALLSRLSALEAGYIPPDPFAALFLSARPTPPLLPPSAPAVAVVTAPLPPAHAHAPPGRSYSPPPFASPFGPRPGSAVPEPNGAGGGTAGAGAGAGAAAGGASTRRPPVLNIGTYLRCTALDRVVNTFLEQSAPGGAHIISVGAGSDSRFWRIQADSKLRSHLAHYTELDFREITKAKVQSINKSSALTSALQPVIDEKAQPDAAGVHLDADRGIVTSAQYSLFPCDLRTLATVSSGDDPSAYERLRAHIRMFSQAGVSSASPQPQPRRRTLVLAECVLAYLEPRDADALLLWFASLARPAGAGSGDGDRNQTGGSEVLILSFDMCVEGSGQEPVGGEGGRFGRMMLQNIESRGLPLHGARAYSTPSAYTRRYQRILESAAAAEAGRAQAPSRTTTLQVRTGAKTLTQLWRELDGAEKQRISRLERLDEVEELEMLMDHYCICWGSLELGAGQIPL</sequence>
<feature type="compositionally biased region" description="Gly residues" evidence="10">
    <location>
        <begin position="181"/>
        <end position="197"/>
    </location>
</feature>
<evidence type="ECO:0000256" key="9">
    <source>
        <dbReference type="ARBA" id="ARBA00032526"/>
    </source>
</evidence>
<protein>
    <recommendedName>
        <fullName evidence="4">Leucine carboxyl methyltransferase 1</fullName>
        <ecNumber evidence="3">2.1.1.233</ecNumber>
    </recommendedName>
    <alternativeName>
        <fullName evidence="8">Protein phosphatase methyltransferase 1</fullName>
    </alternativeName>
    <alternativeName>
        <fullName evidence="9">[Phosphatase 2A protein]-leucine-carboxy methyltransferase 1</fullName>
    </alternativeName>
</protein>
<proteinExistence type="inferred from homology"/>
<comment type="caution">
    <text evidence="11">The sequence shown here is derived from an EMBL/GenBank/DDBJ whole genome shotgun (WGS) entry which is preliminary data.</text>
</comment>
<dbReference type="EMBL" id="JAPDMQ010000102">
    <property type="protein sequence ID" value="KAK0535112.1"/>
    <property type="molecule type" value="Genomic_DNA"/>
</dbReference>
<evidence type="ECO:0000256" key="4">
    <source>
        <dbReference type="ARBA" id="ARBA00017497"/>
    </source>
</evidence>
<dbReference type="GO" id="GO:0018423">
    <property type="term" value="F:protein C-terminal leucine carboxyl O-methyltransferase activity"/>
    <property type="evidence" value="ECO:0007669"/>
    <property type="project" value="UniProtKB-EC"/>
</dbReference>
<dbReference type="Pfam" id="PF04072">
    <property type="entry name" value="LCM"/>
    <property type="match status" value="1"/>
</dbReference>
<evidence type="ECO:0000256" key="5">
    <source>
        <dbReference type="ARBA" id="ARBA00022603"/>
    </source>
</evidence>
<dbReference type="Gene3D" id="3.40.50.150">
    <property type="entry name" value="Vaccinia Virus protein VP39"/>
    <property type="match status" value="2"/>
</dbReference>
<accession>A0AAN6JL49</accession>
<evidence type="ECO:0000256" key="6">
    <source>
        <dbReference type="ARBA" id="ARBA00022679"/>
    </source>
</evidence>
<keyword evidence="5 11" id="KW-0489">Methyltransferase</keyword>